<organism evidence="9 10">
    <name type="scientific">Sphingobacterium humi</name>
    <dbReference type="NCBI Taxonomy" id="1796905"/>
    <lineage>
        <taxon>Bacteria</taxon>
        <taxon>Pseudomonadati</taxon>
        <taxon>Bacteroidota</taxon>
        <taxon>Sphingobacteriia</taxon>
        <taxon>Sphingobacteriales</taxon>
        <taxon>Sphingobacteriaceae</taxon>
        <taxon>Sphingobacterium</taxon>
    </lineage>
</organism>
<name>A0A6N8L6F0_9SPHI</name>
<dbReference type="CDD" id="cd06171">
    <property type="entry name" value="Sigma70_r4"/>
    <property type="match status" value="1"/>
</dbReference>
<dbReference type="InterPro" id="IPR036388">
    <property type="entry name" value="WH-like_DNA-bd_sf"/>
</dbReference>
<dbReference type="Gene3D" id="1.10.1740.10">
    <property type="match status" value="1"/>
</dbReference>
<dbReference type="RefSeq" id="WP_160370475.1">
    <property type="nucleotide sequence ID" value="NZ_WSQA01000015.1"/>
</dbReference>
<dbReference type="GO" id="GO:0003677">
    <property type="term" value="F:DNA binding"/>
    <property type="evidence" value="ECO:0007669"/>
    <property type="project" value="UniProtKB-KW"/>
</dbReference>
<dbReference type="Pfam" id="PF08281">
    <property type="entry name" value="Sigma70_r4_2"/>
    <property type="match status" value="1"/>
</dbReference>
<keyword evidence="3 6" id="KW-0731">Sigma factor</keyword>
<evidence type="ECO:0000256" key="6">
    <source>
        <dbReference type="RuleBase" id="RU000716"/>
    </source>
</evidence>
<keyword evidence="4 6" id="KW-0238">DNA-binding</keyword>
<proteinExistence type="inferred from homology"/>
<feature type="domain" description="RNA polymerase sigma factor 70 region 4 type 2" evidence="8">
    <location>
        <begin position="126"/>
        <end position="176"/>
    </location>
</feature>
<evidence type="ECO:0000259" key="8">
    <source>
        <dbReference type="Pfam" id="PF08281"/>
    </source>
</evidence>
<keyword evidence="2 6" id="KW-0805">Transcription regulation</keyword>
<dbReference type="InterPro" id="IPR014327">
    <property type="entry name" value="RNA_pol_sigma70_bacteroid"/>
</dbReference>
<keyword evidence="10" id="KW-1185">Reference proteome</keyword>
<dbReference type="NCBIfam" id="TIGR02937">
    <property type="entry name" value="sigma70-ECF"/>
    <property type="match status" value="1"/>
</dbReference>
<dbReference type="OrthoDB" id="655312at2"/>
<dbReference type="InterPro" id="IPR013325">
    <property type="entry name" value="RNA_pol_sigma_r2"/>
</dbReference>
<dbReference type="EMBL" id="WSQA01000015">
    <property type="protein sequence ID" value="MVZ63758.1"/>
    <property type="molecule type" value="Genomic_DNA"/>
</dbReference>
<dbReference type="NCBIfam" id="TIGR02985">
    <property type="entry name" value="Sig70_bacteroi1"/>
    <property type="match status" value="1"/>
</dbReference>
<evidence type="ECO:0000313" key="9">
    <source>
        <dbReference type="EMBL" id="MVZ63758.1"/>
    </source>
</evidence>
<evidence type="ECO:0000256" key="2">
    <source>
        <dbReference type="ARBA" id="ARBA00023015"/>
    </source>
</evidence>
<comment type="caution">
    <text evidence="9">The sequence shown here is derived from an EMBL/GenBank/DDBJ whole genome shotgun (WGS) entry which is preliminary data.</text>
</comment>
<comment type="similarity">
    <text evidence="1 6">Belongs to the sigma-70 factor family. ECF subfamily.</text>
</comment>
<reference evidence="9 10" key="1">
    <citation type="submission" date="2019-12" db="EMBL/GenBank/DDBJ databases">
        <authorList>
            <person name="Dong K."/>
        </authorList>
    </citation>
    <scope>NUCLEOTIDE SEQUENCE [LARGE SCALE GENOMIC DNA]</scope>
    <source>
        <strain evidence="9 10">JCM 31225</strain>
    </source>
</reference>
<gene>
    <name evidence="9" type="ORF">GQF63_17170</name>
</gene>
<dbReference type="Pfam" id="PF04542">
    <property type="entry name" value="Sigma70_r2"/>
    <property type="match status" value="1"/>
</dbReference>
<dbReference type="GO" id="GO:0016987">
    <property type="term" value="F:sigma factor activity"/>
    <property type="evidence" value="ECO:0007669"/>
    <property type="project" value="UniProtKB-KW"/>
</dbReference>
<feature type="domain" description="RNA polymerase sigma-70 region 2" evidence="7">
    <location>
        <begin position="30"/>
        <end position="95"/>
    </location>
</feature>
<dbReference type="InterPro" id="IPR013249">
    <property type="entry name" value="RNA_pol_sigma70_r4_t2"/>
</dbReference>
<evidence type="ECO:0000256" key="3">
    <source>
        <dbReference type="ARBA" id="ARBA00023082"/>
    </source>
</evidence>
<dbReference type="PANTHER" id="PTHR43133">
    <property type="entry name" value="RNA POLYMERASE ECF-TYPE SIGMA FACTO"/>
    <property type="match status" value="1"/>
</dbReference>
<evidence type="ECO:0000259" key="7">
    <source>
        <dbReference type="Pfam" id="PF04542"/>
    </source>
</evidence>
<dbReference type="SUPFAM" id="SSF88946">
    <property type="entry name" value="Sigma2 domain of RNA polymerase sigma factors"/>
    <property type="match status" value="1"/>
</dbReference>
<dbReference type="AlphaFoldDB" id="A0A6N8L6F0"/>
<dbReference type="InterPro" id="IPR039425">
    <property type="entry name" value="RNA_pol_sigma-70-like"/>
</dbReference>
<evidence type="ECO:0000313" key="10">
    <source>
        <dbReference type="Proteomes" id="UP000435036"/>
    </source>
</evidence>
<accession>A0A6N8L6F0</accession>
<dbReference type="PANTHER" id="PTHR43133:SF46">
    <property type="entry name" value="RNA POLYMERASE SIGMA-70 FACTOR ECF SUBFAMILY"/>
    <property type="match status" value="1"/>
</dbReference>
<dbReference type="GO" id="GO:0006352">
    <property type="term" value="P:DNA-templated transcription initiation"/>
    <property type="evidence" value="ECO:0007669"/>
    <property type="project" value="InterPro"/>
</dbReference>
<keyword evidence="5 6" id="KW-0804">Transcription</keyword>
<evidence type="ECO:0000256" key="1">
    <source>
        <dbReference type="ARBA" id="ARBA00010641"/>
    </source>
</evidence>
<dbReference type="Gene3D" id="1.10.10.10">
    <property type="entry name" value="Winged helix-like DNA-binding domain superfamily/Winged helix DNA-binding domain"/>
    <property type="match status" value="1"/>
</dbReference>
<evidence type="ECO:0000256" key="4">
    <source>
        <dbReference type="ARBA" id="ARBA00023125"/>
    </source>
</evidence>
<evidence type="ECO:0000256" key="5">
    <source>
        <dbReference type="ARBA" id="ARBA00023163"/>
    </source>
</evidence>
<dbReference type="SUPFAM" id="SSF88659">
    <property type="entry name" value="Sigma3 and sigma4 domains of RNA polymerase sigma factors"/>
    <property type="match status" value="1"/>
</dbReference>
<protein>
    <recommendedName>
        <fullName evidence="6">RNA polymerase sigma factor</fullName>
    </recommendedName>
</protein>
<dbReference type="InterPro" id="IPR000838">
    <property type="entry name" value="RNA_pol_sigma70_ECF_CS"/>
</dbReference>
<dbReference type="InterPro" id="IPR014284">
    <property type="entry name" value="RNA_pol_sigma-70_dom"/>
</dbReference>
<dbReference type="PROSITE" id="PS01063">
    <property type="entry name" value="SIGMA70_ECF"/>
    <property type="match status" value="1"/>
</dbReference>
<sequence>MSRNVPIPSDEKELLLKLREGDERAFEQVYNLYSSPVFGSILKLLKDRDTSEDILQDVFIKVWQSRMEIDPDRSFKSYLFVIAKNKVYNYMRRATLEVQVSAYLAARSAEGYNPVEADMQYAESSEAIRKAIDALPPKRKEVFIFCKIEGHSYQEAAEKLGCSVAAINAHIVKATKSIKTQLKLTNPVMVAVICSAFDLQM</sequence>
<dbReference type="InterPro" id="IPR007627">
    <property type="entry name" value="RNA_pol_sigma70_r2"/>
</dbReference>
<dbReference type="Proteomes" id="UP000435036">
    <property type="component" value="Unassembled WGS sequence"/>
</dbReference>
<dbReference type="InterPro" id="IPR013324">
    <property type="entry name" value="RNA_pol_sigma_r3/r4-like"/>
</dbReference>